<dbReference type="PANTHER" id="PTHR12893">
    <property type="entry name" value="GOLGI REASSEMBLY STACKING PROTEIN GRASP"/>
    <property type="match status" value="1"/>
</dbReference>
<evidence type="ECO:0000313" key="8">
    <source>
        <dbReference type="Proteomes" id="UP000242180"/>
    </source>
</evidence>
<dbReference type="OrthoDB" id="3318at2759"/>
<evidence type="ECO:0000256" key="4">
    <source>
        <dbReference type="ARBA" id="ARBA00023136"/>
    </source>
</evidence>
<protein>
    <submittedName>
        <fullName evidence="7">GRASP55/65 PDZ-like domain-domain-containing protein</fullName>
    </submittedName>
</protein>
<feature type="compositionally biased region" description="Low complexity" evidence="5">
    <location>
        <begin position="152"/>
        <end position="171"/>
    </location>
</feature>
<dbReference type="AlphaFoldDB" id="A0A1X2H5W1"/>
<dbReference type="GO" id="GO:0007030">
    <property type="term" value="P:Golgi organization"/>
    <property type="evidence" value="ECO:0007669"/>
    <property type="project" value="TreeGrafter"/>
</dbReference>
<dbReference type="PROSITE" id="PS51865">
    <property type="entry name" value="PDZ_GRASP"/>
    <property type="match status" value="1"/>
</dbReference>
<evidence type="ECO:0000313" key="7">
    <source>
        <dbReference type="EMBL" id="ORY93865.1"/>
    </source>
</evidence>
<dbReference type="PANTHER" id="PTHR12893:SF0">
    <property type="entry name" value="GRASP65"/>
    <property type="match status" value="1"/>
</dbReference>
<accession>A0A1X2H5W1</accession>
<evidence type="ECO:0000259" key="6">
    <source>
        <dbReference type="PROSITE" id="PS51865"/>
    </source>
</evidence>
<proteinExistence type="predicted"/>
<feature type="region of interest" description="Disordered" evidence="5">
    <location>
        <begin position="81"/>
        <end position="198"/>
    </location>
</feature>
<dbReference type="EMBL" id="MCGN01000008">
    <property type="protein sequence ID" value="ORY93865.1"/>
    <property type="molecule type" value="Genomic_DNA"/>
</dbReference>
<dbReference type="Pfam" id="PF04495">
    <property type="entry name" value="GRASP55_65"/>
    <property type="match status" value="1"/>
</dbReference>
<dbReference type="FunFam" id="2.30.42.10:FF:000026">
    <property type="entry name" value="Golgi reassembly stacking protein 2"/>
    <property type="match status" value="1"/>
</dbReference>
<dbReference type="Gene3D" id="2.30.42.10">
    <property type="match status" value="1"/>
</dbReference>
<sequence length="198" mass="22358">MAGILPHSDYIIGSPHQVLRSEDDFYTLVEDYLGKPLRLYVYNTEWDSCREAIIVPNHDWGGEGSLGCDVGYGLLHRIPSKQKPKEAQEQSETGADSQPVYSNTIFNTPEFDSPVEGEQPQQQQQQQKQQQEEQQETRHIEQSEQLEDSAQPEEQPQPQQTPSTAPQQQAALPDQEALLREAQNTKLPESPIPATHQS</sequence>
<dbReference type="STRING" id="13706.A0A1X2H5W1"/>
<feature type="compositionally biased region" description="Polar residues" evidence="5">
    <location>
        <begin position="90"/>
        <end position="107"/>
    </location>
</feature>
<dbReference type="InParanoid" id="A0A1X2H5W1"/>
<keyword evidence="2" id="KW-0677">Repeat</keyword>
<keyword evidence="4" id="KW-0472">Membrane</keyword>
<keyword evidence="3" id="KW-0333">Golgi apparatus</keyword>
<dbReference type="InterPro" id="IPR036034">
    <property type="entry name" value="PDZ_sf"/>
</dbReference>
<evidence type="ECO:0000256" key="2">
    <source>
        <dbReference type="ARBA" id="ARBA00022737"/>
    </source>
</evidence>
<organism evidence="7 8">
    <name type="scientific">Syncephalastrum racemosum</name>
    <name type="common">Filamentous fungus</name>
    <dbReference type="NCBI Taxonomy" id="13706"/>
    <lineage>
        <taxon>Eukaryota</taxon>
        <taxon>Fungi</taxon>
        <taxon>Fungi incertae sedis</taxon>
        <taxon>Mucoromycota</taxon>
        <taxon>Mucoromycotina</taxon>
        <taxon>Mucoromycetes</taxon>
        <taxon>Mucorales</taxon>
        <taxon>Syncephalastraceae</taxon>
        <taxon>Syncephalastrum</taxon>
    </lineage>
</organism>
<feature type="compositionally biased region" description="Low complexity" evidence="5">
    <location>
        <begin position="118"/>
        <end position="129"/>
    </location>
</feature>
<comment type="subcellular location">
    <subcellularLocation>
        <location evidence="1">Golgi apparatus membrane</location>
    </subcellularLocation>
</comment>
<dbReference type="InterPro" id="IPR024958">
    <property type="entry name" value="GRASP_PDZ"/>
</dbReference>
<feature type="domain" description="PDZ GRASP-type" evidence="6">
    <location>
        <begin position="1"/>
        <end position="75"/>
    </location>
</feature>
<dbReference type="InterPro" id="IPR007583">
    <property type="entry name" value="GRASP55_65"/>
</dbReference>
<name>A0A1X2H5W1_SYNRA</name>
<dbReference type="Proteomes" id="UP000242180">
    <property type="component" value="Unassembled WGS sequence"/>
</dbReference>
<reference evidence="7 8" key="1">
    <citation type="submission" date="2016-07" db="EMBL/GenBank/DDBJ databases">
        <title>Pervasive Adenine N6-methylation of Active Genes in Fungi.</title>
        <authorList>
            <consortium name="DOE Joint Genome Institute"/>
            <person name="Mondo S.J."/>
            <person name="Dannebaum R.O."/>
            <person name="Kuo R.C."/>
            <person name="Labutti K."/>
            <person name="Haridas S."/>
            <person name="Kuo A."/>
            <person name="Salamov A."/>
            <person name="Ahrendt S.R."/>
            <person name="Lipzen A."/>
            <person name="Sullivan W."/>
            <person name="Andreopoulos W.B."/>
            <person name="Clum A."/>
            <person name="Lindquist E."/>
            <person name="Daum C."/>
            <person name="Ramamoorthy G.K."/>
            <person name="Gryganskyi A."/>
            <person name="Culley D."/>
            <person name="Magnuson J.K."/>
            <person name="James T.Y."/>
            <person name="O'Malley M.A."/>
            <person name="Stajich J.E."/>
            <person name="Spatafora J.W."/>
            <person name="Visel A."/>
            <person name="Grigoriev I.V."/>
        </authorList>
    </citation>
    <scope>NUCLEOTIDE SEQUENCE [LARGE SCALE GENOMIC DNA]</scope>
    <source>
        <strain evidence="7 8">NRRL 2496</strain>
    </source>
</reference>
<keyword evidence="8" id="KW-1185">Reference proteome</keyword>
<evidence type="ECO:0000256" key="5">
    <source>
        <dbReference type="SAM" id="MobiDB-lite"/>
    </source>
</evidence>
<evidence type="ECO:0000256" key="3">
    <source>
        <dbReference type="ARBA" id="ARBA00023034"/>
    </source>
</evidence>
<dbReference type="GO" id="GO:0000139">
    <property type="term" value="C:Golgi membrane"/>
    <property type="evidence" value="ECO:0007669"/>
    <property type="project" value="UniProtKB-SubCell"/>
</dbReference>
<gene>
    <name evidence="7" type="ORF">BCR43DRAFT_443193</name>
</gene>
<evidence type="ECO:0000256" key="1">
    <source>
        <dbReference type="ARBA" id="ARBA00004394"/>
    </source>
</evidence>
<comment type="caution">
    <text evidence="7">The sequence shown here is derived from an EMBL/GenBank/DDBJ whole genome shotgun (WGS) entry which is preliminary data.</text>
</comment>